<accession>A0A3B0R130</accession>
<dbReference type="AlphaFoldDB" id="A0A3B0R130"/>
<protein>
    <recommendedName>
        <fullName evidence="2">Lipoprotein</fullName>
    </recommendedName>
</protein>
<reference evidence="1" key="1">
    <citation type="submission" date="2018-06" db="EMBL/GenBank/DDBJ databases">
        <authorList>
            <person name="Zhirakovskaya E."/>
        </authorList>
    </citation>
    <scope>NUCLEOTIDE SEQUENCE</scope>
</reference>
<sequence length="148" mass="16365">MKKVLISGVYSLLLTSCTALSIQYKEGEKVSRMSTDLSSCKASALKQLPEDIRIRYRPPVYLPYGYPGHYPYYGYSRPERYDANEGKRNVAVNQCMADQGYALVNIPACTTDVAGTTRIQSTGIMPPLTENSCSIRLKSGGWQIVNPG</sequence>
<name>A0A3B0R130_9ZZZZ</name>
<gene>
    <name evidence="1" type="ORF">MNBD_ALPHA07-2167</name>
</gene>
<dbReference type="EMBL" id="UOEG01000002">
    <property type="protein sequence ID" value="VAV87190.1"/>
    <property type="molecule type" value="Genomic_DNA"/>
</dbReference>
<proteinExistence type="predicted"/>
<evidence type="ECO:0008006" key="2">
    <source>
        <dbReference type="Google" id="ProtNLM"/>
    </source>
</evidence>
<dbReference type="PROSITE" id="PS51257">
    <property type="entry name" value="PROKAR_LIPOPROTEIN"/>
    <property type="match status" value="1"/>
</dbReference>
<organism evidence="1">
    <name type="scientific">hydrothermal vent metagenome</name>
    <dbReference type="NCBI Taxonomy" id="652676"/>
    <lineage>
        <taxon>unclassified sequences</taxon>
        <taxon>metagenomes</taxon>
        <taxon>ecological metagenomes</taxon>
    </lineage>
</organism>
<evidence type="ECO:0000313" key="1">
    <source>
        <dbReference type="EMBL" id="VAV87190.1"/>
    </source>
</evidence>